<dbReference type="AlphaFoldDB" id="A0AAW6F911"/>
<dbReference type="PROSITE" id="PS51898">
    <property type="entry name" value="TYR_RECOMBINASE"/>
    <property type="match status" value="1"/>
</dbReference>
<name>A0AAW6F911_PARDI</name>
<evidence type="ECO:0000256" key="3">
    <source>
        <dbReference type="ARBA" id="ARBA00023172"/>
    </source>
</evidence>
<accession>A0AAW6F911</accession>
<evidence type="ECO:0000313" key="5">
    <source>
        <dbReference type="EMBL" id="MDB9140025.1"/>
    </source>
</evidence>
<dbReference type="CDD" id="cd01185">
    <property type="entry name" value="INTN1_C_like"/>
    <property type="match status" value="1"/>
</dbReference>
<dbReference type="InterPro" id="IPR050090">
    <property type="entry name" value="Tyrosine_recombinase_XerCD"/>
</dbReference>
<reference evidence="5" key="1">
    <citation type="submission" date="2023-01" db="EMBL/GenBank/DDBJ databases">
        <title>Human gut microbiome strain richness.</title>
        <authorList>
            <person name="Chen-Liaw A."/>
        </authorList>
    </citation>
    <scope>NUCLEOTIDE SEQUENCE</scope>
    <source>
        <strain evidence="5">D35st1_E5_D35t1_190705</strain>
    </source>
</reference>
<organism evidence="5 6">
    <name type="scientific">Parabacteroides distasonis</name>
    <dbReference type="NCBI Taxonomy" id="823"/>
    <lineage>
        <taxon>Bacteria</taxon>
        <taxon>Pseudomonadati</taxon>
        <taxon>Bacteroidota</taxon>
        <taxon>Bacteroidia</taxon>
        <taxon>Bacteroidales</taxon>
        <taxon>Tannerellaceae</taxon>
        <taxon>Parabacteroides</taxon>
    </lineage>
</organism>
<dbReference type="InterPro" id="IPR035386">
    <property type="entry name" value="Arm-DNA-bind_5"/>
</dbReference>
<dbReference type="EMBL" id="JAQMPX010000118">
    <property type="protein sequence ID" value="MDB9140025.1"/>
    <property type="molecule type" value="Genomic_DNA"/>
</dbReference>
<dbReference type="PANTHER" id="PTHR30349">
    <property type="entry name" value="PHAGE INTEGRASE-RELATED"/>
    <property type="match status" value="1"/>
</dbReference>
<dbReference type="Proteomes" id="UP001211522">
    <property type="component" value="Unassembled WGS sequence"/>
</dbReference>
<dbReference type="InterPro" id="IPR002104">
    <property type="entry name" value="Integrase_catalytic"/>
</dbReference>
<dbReference type="SUPFAM" id="SSF56349">
    <property type="entry name" value="DNA breaking-rejoining enzymes"/>
    <property type="match status" value="1"/>
</dbReference>
<dbReference type="Pfam" id="PF13102">
    <property type="entry name" value="Phage_int_SAM_5"/>
    <property type="match status" value="1"/>
</dbReference>
<dbReference type="InterPro" id="IPR025269">
    <property type="entry name" value="SAM-like_dom"/>
</dbReference>
<evidence type="ECO:0000313" key="6">
    <source>
        <dbReference type="Proteomes" id="UP001211522"/>
    </source>
</evidence>
<protein>
    <submittedName>
        <fullName evidence="5">Site-specific integrase</fullName>
    </submittedName>
</protein>
<dbReference type="GO" id="GO:0003677">
    <property type="term" value="F:DNA binding"/>
    <property type="evidence" value="ECO:0007669"/>
    <property type="project" value="UniProtKB-KW"/>
</dbReference>
<dbReference type="InterPro" id="IPR013762">
    <property type="entry name" value="Integrase-like_cat_sf"/>
</dbReference>
<comment type="caution">
    <text evidence="5">The sequence shown here is derived from an EMBL/GenBank/DDBJ whole genome shotgun (WGS) entry which is preliminary data.</text>
</comment>
<evidence type="ECO:0000256" key="1">
    <source>
        <dbReference type="ARBA" id="ARBA00008857"/>
    </source>
</evidence>
<dbReference type="InterPro" id="IPR010998">
    <property type="entry name" value="Integrase_recombinase_N"/>
</dbReference>
<evidence type="ECO:0000259" key="4">
    <source>
        <dbReference type="PROSITE" id="PS51898"/>
    </source>
</evidence>
<keyword evidence="3" id="KW-0233">DNA recombination</keyword>
<comment type="similarity">
    <text evidence="1">Belongs to the 'phage' integrase family.</text>
</comment>
<dbReference type="RefSeq" id="WP_259012316.1">
    <property type="nucleotide sequence ID" value="NZ_JANUTI010000002.1"/>
</dbReference>
<sequence>MKTSMSRSTFKILFYVKKGSERANGYLPLMCRLTVDGEIKQFSCKLDVPPKLWDVKTARATGKSAEAQKINAAVDRIRVDVNRRYQELMQSDGYVTAARLRDACLGLGVKRETLLKLFEQHNEEFIKKVGHSRVQGTYNRYRTIYRHLCEFVPKVYHRDDIPLKELNLTFINNFEYFLRTEKKCRTNTVWGYMIGLKHIISIARNSGALPFNPFAGYINSPESVDRGYLTEREIQTLMEAPVKSGTCELVRDLFIFSVFTGLAYADVKALTTDRLQTFFDGNLWIITRRRKTNTESNIRLLDVPRRIIEKYKGLSKDGHVFPVPSNSRCNTILKELGRQCGFKIRLTYHVARHTNATTVLLSHGVPIETVSRLLGHTDLKTTQIYARITNQKISSDMEILSHKLEKMEKEICDAI</sequence>
<dbReference type="PANTHER" id="PTHR30349:SF64">
    <property type="entry name" value="PROPHAGE INTEGRASE INTD-RELATED"/>
    <property type="match status" value="1"/>
</dbReference>
<gene>
    <name evidence="5" type="ORF">PN612_16175</name>
</gene>
<dbReference type="GO" id="GO:0006310">
    <property type="term" value="P:DNA recombination"/>
    <property type="evidence" value="ECO:0007669"/>
    <property type="project" value="UniProtKB-KW"/>
</dbReference>
<dbReference type="Gene3D" id="1.10.443.10">
    <property type="entry name" value="Intergrase catalytic core"/>
    <property type="match status" value="1"/>
</dbReference>
<dbReference type="InterPro" id="IPR011010">
    <property type="entry name" value="DNA_brk_join_enz"/>
</dbReference>
<evidence type="ECO:0000256" key="2">
    <source>
        <dbReference type="ARBA" id="ARBA00023125"/>
    </source>
</evidence>
<dbReference type="GO" id="GO:0015074">
    <property type="term" value="P:DNA integration"/>
    <property type="evidence" value="ECO:0007669"/>
    <property type="project" value="InterPro"/>
</dbReference>
<dbReference type="Pfam" id="PF17293">
    <property type="entry name" value="Arm-DNA-bind_5"/>
    <property type="match status" value="1"/>
</dbReference>
<dbReference type="Gene3D" id="1.10.150.130">
    <property type="match status" value="1"/>
</dbReference>
<dbReference type="Pfam" id="PF00589">
    <property type="entry name" value="Phage_integrase"/>
    <property type="match status" value="1"/>
</dbReference>
<feature type="domain" description="Tyr recombinase" evidence="4">
    <location>
        <begin position="224"/>
        <end position="398"/>
    </location>
</feature>
<keyword evidence="2" id="KW-0238">DNA-binding</keyword>
<proteinExistence type="inferred from homology"/>